<keyword evidence="3" id="KW-1185">Reference proteome</keyword>
<gene>
    <name evidence="2" type="ORF">V8G56_08635</name>
</gene>
<dbReference type="EMBL" id="JBAWKC010000002">
    <property type="protein sequence ID" value="MFH6768799.1"/>
    <property type="molecule type" value="Genomic_DNA"/>
</dbReference>
<reference evidence="2 3" key="1">
    <citation type="submission" date="2024-02" db="EMBL/GenBank/DDBJ databases">
        <title>A Gaetbulibacter species isolated from tidal flats and genomic insights of their niches.</title>
        <authorList>
            <person name="Ye Y."/>
        </authorList>
    </citation>
    <scope>NUCLEOTIDE SEQUENCE [LARGE SCALE GENOMIC DNA]</scope>
    <source>
        <strain evidence="2 3">KEM-8</strain>
    </source>
</reference>
<name>A0ABW7MPN9_9FLAO</name>
<dbReference type="InterPro" id="IPR045749">
    <property type="entry name" value="DUF6090"/>
</dbReference>
<comment type="caution">
    <text evidence="2">The sequence shown here is derived from an EMBL/GenBank/DDBJ whole genome shotgun (WGS) entry which is preliminary data.</text>
</comment>
<sequence>MIPFFRKIRKKLADHNKPFKYLRYAIGEIVLVVIGILIALQVNNWNELRKTNNDNIGLIKVLESELESNIIMANELIDFGYEFDSINSILIDKKLTRNIIKSPRIIETHFATNTSRFNDEHLNELIAIEKQLPKKYQSIIHKLKELKRLLESQKIWEKAVVDLAKQRRKEFVETLPWLYESDSISTEKVKDFILNDPIYRNKVIQYSNLQLEENIWDATIIRTMAIALLWDIKKMDPNDETDIKDYLKNKNLKPFETFDCEAKTYNTDKHLNFRTTFVLIKNNKKEITLNFIDKNKDIIQSINLHPDANYPSFIIREYYFGKVEFIEVVEENKCSKIYSFVKDGYLILE</sequence>
<keyword evidence="1" id="KW-1133">Transmembrane helix</keyword>
<evidence type="ECO:0000256" key="1">
    <source>
        <dbReference type="SAM" id="Phobius"/>
    </source>
</evidence>
<protein>
    <submittedName>
        <fullName evidence="2">DUF6090 family protein</fullName>
    </submittedName>
</protein>
<dbReference type="Pfam" id="PF19578">
    <property type="entry name" value="DUF6090"/>
    <property type="match status" value="1"/>
</dbReference>
<keyword evidence="1" id="KW-0472">Membrane</keyword>
<organism evidence="2 3">
    <name type="scientific">Gaetbulibacter aquiaggeris</name>
    <dbReference type="NCBI Taxonomy" id="1735373"/>
    <lineage>
        <taxon>Bacteria</taxon>
        <taxon>Pseudomonadati</taxon>
        <taxon>Bacteroidota</taxon>
        <taxon>Flavobacteriia</taxon>
        <taxon>Flavobacteriales</taxon>
        <taxon>Flavobacteriaceae</taxon>
        <taxon>Gaetbulibacter</taxon>
    </lineage>
</organism>
<feature type="transmembrane region" description="Helical" evidence="1">
    <location>
        <begin position="21"/>
        <end position="42"/>
    </location>
</feature>
<proteinExistence type="predicted"/>
<dbReference type="RefSeq" id="WP_395438047.1">
    <property type="nucleotide sequence ID" value="NZ_JBAWKC010000002.1"/>
</dbReference>
<keyword evidence="1" id="KW-0812">Transmembrane</keyword>
<accession>A0ABW7MPN9</accession>
<dbReference type="Proteomes" id="UP001610104">
    <property type="component" value="Unassembled WGS sequence"/>
</dbReference>
<evidence type="ECO:0000313" key="3">
    <source>
        <dbReference type="Proteomes" id="UP001610104"/>
    </source>
</evidence>
<evidence type="ECO:0000313" key="2">
    <source>
        <dbReference type="EMBL" id="MFH6768799.1"/>
    </source>
</evidence>